<organism evidence="7 8">
    <name type="scientific">Cystobacter fuscus</name>
    <dbReference type="NCBI Taxonomy" id="43"/>
    <lineage>
        <taxon>Bacteria</taxon>
        <taxon>Pseudomonadati</taxon>
        <taxon>Myxococcota</taxon>
        <taxon>Myxococcia</taxon>
        <taxon>Myxococcales</taxon>
        <taxon>Cystobacterineae</taxon>
        <taxon>Archangiaceae</taxon>
        <taxon>Cystobacter</taxon>
    </lineage>
</organism>
<dbReference type="NCBIfam" id="TIGR00001">
    <property type="entry name" value="rpmI_bact"/>
    <property type="match status" value="1"/>
</dbReference>
<dbReference type="GO" id="GO:0005840">
    <property type="term" value="C:ribosome"/>
    <property type="evidence" value="ECO:0007669"/>
    <property type="project" value="UniProtKB-KW"/>
</dbReference>
<dbReference type="PRINTS" id="PR00064">
    <property type="entry name" value="RIBOSOMALL35"/>
</dbReference>
<dbReference type="HAMAP" id="MF_00514">
    <property type="entry name" value="Ribosomal_bL35"/>
    <property type="match status" value="1"/>
</dbReference>
<dbReference type="GO" id="GO:1990904">
    <property type="term" value="C:ribonucleoprotein complex"/>
    <property type="evidence" value="ECO:0007669"/>
    <property type="project" value="UniProtKB-KW"/>
</dbReference>
<keyword evidence="2 4" id="KW-0689">Ribosomal protein</keyword>
<dbReference type="GO" id="GO:0003735">
    <property type="term" value="F:structural constituent of ribosome"/>
    <property type="evidence" value="ECO:0007669"/>
    <property type="project" value="InterPro"/>
</dbReference>
<gene>
    <name evidence="4" type="primary">rpmI</name>
    <name evidence="7" type="ORF">CYFUS_004676</name>
</gene>
<evidence type="ECO:0000256" key="3">
    <source>
        <dbReference type="ARBA" id="ARBA00023274"/>
    </source>
</evidence>
<dbReference type="KEGG" id="cfus:CYFUS_004676"/>
<dbReference type="Gene3D" id="4.10.410.60">
    <property type="match status" value="1"/>
</dbReference>
<dbReference type="EMBL" id="CP022098">
    <property type="protein sequence ID" value="ATB39234.1"/>
    <property type="molecule type" value="Genomic_DNA"/>
</dbReference>
<evidence type="ECO:0000313" key="8">
    <source>
        <dbReference type="Proteomes" id="UP000217257"/>
    </source>
</evidence>
<reference evidence="7 8" key="1">
    <citation type="submission" date="2017-06" db="EMBL/GenBank/DDBJ databases">
        <title>Sequencing and comparative analysis of myxobacterial genomes.</title>
        <authorList>
            <person name="Rupp O."/>
            <person name="Goesmann A."/>
            <person name="Sogaard-Andersen L."/>
        </authorList>
    </citation>
    <scope>NUCLEOTIDE SEQUENCE [LARGE SCALE GENOMIC DNA]</scope>
    <source>
        <strain evidence="7 8">DSM 52655</strain>
    </source>
</reference>
<feature type="compositionally biased region" description="Basic residues" evidence="6">
    <location>
        <begin position="29"/>
        <end position="43"/>
    </location>
</feature>
<comment type="similarity">
    <text evidence="1 4 5">Belongs to the bacterial ribosomal protein bL35 family.</text>
</comment>
<evidence type="ECO:0000256" key="1">
    <source>
        <dbReference type="ARBA" id="ARBA00006598"/>
    </source>
</evidence>
<evidence type="ECO:0000256" key="6">
    <source>
        <dbReference type="SAM" id="MobiDB-lite"/>
    </source>
</evidence>
<evidence type="ECO:0000256" key="5">
    <source>
        <dbReference type="RuleBase" id="RU000568"/>
    </source>
</evidence>
<proteinExistence type="inferred from homology"/>
<dbReference type="AlphaFoldDB" id="A0A250J5N1"/>
<evidence type="ECO:0000313" key="7">
    <source>
        <dbReference type="EMBL" id="ATB39234.1"/>
    </source>
</evidence>
<feature type="region of interest" description="Disordered" evidence="6">
    <location>
        <begin position="1"/>
        <end position="43"/>
    </location>
</feature>
<dbReference type="PROSITE" id="PS00936">
    <property type="entry name" value="RIBOSOMAL_L35"/>
    <property type="match status" value="1"/>
</dbReference>
<evidence type="ECO:0000256" key="2">
    <source>
        <dbReference type="ARBA" id="ARBA00022980"/>
    </source>
</evidence>
<protein>
    <recommendedName>
        <fullName evidence="4">Large ribosomal subunit protein bL35</fullName>
    </recommendedName>
</protein>
<accession>A0A250J5N1</accession>
<dbReference type="SUPFAM" id="SSF143034">
    <property type="entry name" value="L35p-like"/>
    <property type="match status" value="1"/>
</dbReference>
<dbReference type="Proteomes" id="UP000217257">
    <property type="component" value="Chromosome"/>
</dbReference>
<keyword evidence="3 4" id="KW-0687">Ribonucleoprotein</keyword>
<sequence length="94" mass="10661">MNPVEGLSRPATSRRTSSEKEGNGIMPKLKTRSSAKKRFHVKKSGQVKFAKAYGKHLFTHAKSQKLKREHRGTGHLRDMDAKKVRLELFPYGAN</sequence>
<dbReference type="InterPro" id="IPR037229">
    <property type="entry name" value="Ribosomal_bL35_sf"/>
</dbReference>
<name>A0A250J5N1_9BACT</name>
<evidence type="ECO:0000256" key="4">
    <source>
        <dbReference type="HAMAP-Rule" id="MF_00514"/>
    </source>
</evidence>
<dbReference type="InterPro" id="IPR001706">
    <property type="entry name" value="Ribosomal_bL35"/>
</dbReference>
<dbReference type="InterPro" id="IPR021137">
    <property type="entry name" value="Ribosomal_bL35-like"/>
</dbReference>
<dbReference type="Pfam" id="PF01632">
    <property type="entry name" value="Ribosomal_L35p"/>
    <property type="match status" value="1"/>
</dbReference>
<dbReference type="InterPro" id="IPR018265">
    <property type="entry name" value="Ribosomal_bL35_CS"/>
</dbReference>
<dbReference type="GO" id="GO:0006412">
    <property type="term" value="P:translation"/>
    <property type="evidence" value="ECO:0007669"/>
    <property type="project" value="UniProtKB-UniRule"/>
</dbReference>